<comment type="caution">
    <text evidence="5">The sequence shown here is derived from an EMBL/GenBank/DDBJ whole genome shotgun (WGS) entry which is preliminary data.</text>
</comment>
<gene>
    <name evidence="5" type="ORF">EV213_11465</name>
</gene>
<protein>
    <submittedName>
        <fullName evidence="5">DNA-binding MarR family transcriptional regulator</fullName>
    </submittedName>
</protein>
<dbReference type="EMBL" id="SNYJ01000014">
    <property type="protein sequence ID" value="TDQ37186.1"/>
    <property type="molecule type" value="Genomic_DNA"/>
</dbReference>
<dbReference type="Pfam" id="PF01047">
    <property type="entry name" value="MarR"/>
    <property type="match status" value="1"/>
</dbReference>
<evidence type="ECO:0000256" key="3">
    <source>
        <dbReference type="ARBA" id="ARBA00023163"/>
    </source>
</evidence>
<proteinExistence type="predicted"/>
<evidence type="ECO:0000256" key="2">
    <source>
        <dbReference type="ARBA" id="ARBA00023125"/>
    </source>
</evidence>
<dbReference type="AlphaFoldDB" id="A0A4R6TVG2"/>
<dbReference type="InterPro" id="IPR036390">
    <property type="entry name" value="WH_DNA-bd_sf"/>
</dbReference>
<dbReference type="GO" id="GO:0003700">
    <property type="term" value="F:DNA-binding transcription factor activity"/>
    <property type="evidence" value="ECO:0007669"/>
    <property type="project" value="InterPro"/>
</dbReference>
<evidence type="ECO:0000313" key="6">
    <source>
        <dbReference type="Proteomes" id="UP000295632"/>
    </source>
</evidence>
<dbReference type="InterPro" id="IPR036388">
    <property type="entry name" value="WH-like_DNA-bd_sf"/>
</dbReference>
<reference evidence="5 6" key="1">
    <citation type="submission" date="2019-03" db="EMBL/GenBank/DDBJ databases">
        <title>Genomic Encyclopedia of Type Strains, Phase IV (KMG-IV): sequencing the most valuable type-strain genomes for metagenomic binning, comparative biology and taxonomic classification.</title>
        <authorList>
            <person name="Goeker M."/>
        </authorList>
    </citation>
    <scope>NUCLEOTIDE SEQUENCE [LARGE SCALE GENOMIC DNA]</scope>
    <source>
        <strain evidence="5 6">DSM 28697</strain>
    </source>
</reference>
<dbReference type="InterPro" id="IPR000835">
    <property type="entry name" value="HTH_MarR-typ"/>
</dbReference>
<dbReference type="OrthoDB" id="1904211at2"/>
<evidence type="ECO:0000259" key="4">
    <source>
        <dbReference type="PROSITE" id="PS50995"/>
    </source>
</evidence>
<dbReference type="PANTHER" id="PTHR42756:SF1">
    <property type="entry name" value="TRANSCRIPTIONAL REPRESSOR OF EMRAB OPERON"/>
    <property type="match status" value="1"/>
</dbReference>
<sequence>MKAHRRLLHQLNQKTRLIQRNVNEVLAQHQLYHSQWLILFYLSQFGSTTQRGIADYLHVEPPTITRTIARLQEMGWVSRVPGNDRREWVVSLTPEAQLKLPAVEADVMAFEQTFLRHLSKEDALQLEKLLQQIGT</sequence>
<evidence type="ECO:0000313" key="5">
    <source>
        <dbReference type="EMBL" id="TDQ37186.1"/>
    </source>
</evidence>
<name>A0A4R6TVG2_9BACI</name>
<dbReference type="RefSeq" id="WP_133581383.1">
    <property type="nucleotide sequence ID" value="NZ_SNYJ01000014.1"/>
</dbReference>
<dbReference type="Gene3D" id="1.10.10.10">
    <property type="entry name" value="Winged helix-like DNA-binding domain superfamily/Winged helix DNA-binding domain"/>
    <property type="match status" value="1"/>
</dbReference>
<dbReference type="PROSITE" id="PS50995">
    <property type="entry name" value="HTH_MARR_2"/>
    <property type="match status" value="1"/>
</dbReference>
<dbReference type="SMART" id="SM00347">
    <property type="entry name" value="HTH_MARR"/>
    <property type="match status" value="1"/>
</dbReference>
<keyword evidence="2 5" id="KW-0238">DNA-binding</keyword>
<dbReference type="GO" id="GO:0003677">
    <property type="term" value="F:DNA binding"/>
    <property type="evidence" value="ECO:0007669"/>
    <property type="project" value="UniProtKB-KW"/>
</dbReference>
<evidence type="ECO:0000256" key="1">
    <source>
        <dbReference type="ARBA" id="ARBA00023015"/>
    </source>
</evidence>
<keyword evidence="1" id="KW-0805">Transcription regulation</keyword>
<dbReference type="SUPFAM" id="SSF46785">
    <property type="entry name" value="Winged helix' DNA-binding domain"/>
    <property type="match status" value="1"/>
</dbReference>
<keyword evidence="6" id="KW-1185">Reference proteome</keyword>
<feature type="domain" description="HTH marR-type" evidence="4">
    <location>
        <begin position="4"/>
        <end position="135"/>
    </location>
</feature>
<accession>A0A4R6TVG2</accession>
<dbReference type="Proteomes" id="UP000295632">
    <property type="component" value="Unassembled WGS sequence"/>
</dbReference>
<organism evidence="5 6">
    <name type="scientific">Aureibacillus halotolerans</name>
    <dbReference type="NCBI Taxonomy" id="1508390"/>
    <lineage>
        <taxon>Bacteria</taxon>
        <taxon>Bacillati</taxon>
        <taxon>Bacillota</taxon>
        <taxon>Bacilli</taxon>
        <taxon>Bacillales</taxon>
        <taxon>Bacillaceae</taxon>
        <taxon>Aureibacillus</taxon>
    </lineage>
</organism>
<keyword evidence="3" id="KW-0804">Transcription</keyword>
<dbReference type="PANTHER" id="PTHR42756">
    <property type="entry name" value="TRANSCRIPTIONAL REGULATOR, MARR"/>
    <property type="match status" value="1"/>
</dbReference>